<feature type="compositionally biased region" description="Low complexity" evidence="1">
    <location>
        <begin position="180"/>
        <end position="190"/>
    </location>
</feature>
<dbReference type="AlphaFoldDB" id="A0A1Y2D8F0"/>
<feature type="compositionally biased region" description="Pro residues" evidence="1">
    <location>
        <begin position="18"/>
        <end position="32"/>
    </location>
</feature>
<proteinExistence type="predicted"/>
<feature type="compositionally biased region" description="Low complexity" evidence="1">
    <location>
        <begin position="1"/>
        <end position="16"/>
    </location>
</feature>
<reference evidence="2 3" key="1">
    <citation type="submission" date="2016-07" db="EMBL/GenBank/DDBJ databases">
        <title>Pervasive Adenine N6-methylation of Active Genes in Fungi.</title>
        <authorList>
            <consortium name="DOE Joint Genome Institute"/>
            <person name="Mondo S.J."/>
            <person name="Dannebaum R.O."/>
            <person name="Kuo R.C."/>
            <person name="Labutti K."/>
            <person name="Haridas S."/>
            <person name="Kuo A."/>
            <person name="Salamov A."/>
            <person name="Ahrendt S.R."/>
            <person name="Lipzen A."/>
            <person name="Sullivan W."/>
            <person name="Andreopoulos W.B."/>
            <person name="Clum A."/>
            <person name="Lindquist E."/>
            <person name="Daum C."/>
            <person name="Ramamoorthy G.K."/>
            <person name="Gryganskyi A."/>
            <person name="Culley D."/>
            <person name="Magnuson J.K."/>
            <person name="James T.Y."/>
            <person name="O'Malley M.A."/>
            <person name="Stajich J.E."/>
            <person name="Spatafora J.W."/>
            <person name="Visel A."/>
            <person name="Grigoriev I.V."/>
        </authorList>
    </citation>
    <scope>NUCLEOTIDE SEQUENCE [LARGE SCALE GENOMIC DNA]</scope>
    <source>
        <strain evidence="2 3">62-1032</strain>
    </source>
</reference>
<feature type="compositionally biased region" description="Low complexity" evidence="1">
    <location>
        <begin position="84"/>
        <end position="158"/>
    </location>
</feature>
<dbReference type="EMBL" id="MCGR01000090">
    <property type="protein sequence ID" value="ORY55543.1"/>
    <property type="molecule type" value="Genomic_DNA"/>
</dbReference>
<evidence type="ECO:0000256" key="1">
    <source>
        <dbReference type="SAM" id="MobiDB-lite"/>
    </source>
</evidence>
<evidence type="ECO:0000313" key="3">
    <source>
        <dbReference type="Proteomes" id="UP000193467"/>
    </source>
</evidence>
<dbReference type="Proteomes" id="UP000193467">
    <property type="component" value="Unassembled WGS sequence"/>
</dbReference>
<organism evidence="2 3">
    <name type="scientific">Leucosporidium creatinivorum</name>
    <dbReference type="NCBI Taxonomy" id="106004"/>
    <lineage>
        <taxon>Eukaryota</taxon>
        <taxon>Fungi</taxon>
        <taxon>Dikarya</taxon>
        <taxon>Basidiomycota</taxon>
        <taxon>Pucciniomycotina</taxon>
        <taxon>Microbotryomycetes</taxon>
        <taxon>Leucosporidiales</taxon>
        <taxon>Leucosporidium</taxon>
    </lineage>
</organism>
<sequence>MAPLTTSPSSTLASLPGTFPPRSPPRSPPSSANPPRDVDPTPTGPSAIGSGRGRRISTSIQSRRTQVSLGLGVSFATMNDLGNPTPTVSSSSRPSSVSPAVSPSPPDSRNSQRTTSTSSHSRRTSVSSAAPPTSAGSGSSGNNSRLPSRRPSLSHLASFLSGIEHHTRVRNPGPRGGRGVSRSASRSQSRAGERRHYRRGTGGSSADGEGDDDSESGDGGDSSDDLISPGGGTFRGAASSRASSVAARSRRSSLSAGSPHPYLHSLVRENTSGGVGSGVQAAAARSEESLWEDDDGFPIAGGEDGGAVGAGESIESGWAPKTFKPLPTPRILSTEMEEEPFLDTAPSSPVPKRTRTADSYGQQSSGGEGGGLQGVDVFEEGERVGVDVWLEGRGGWVRDCFGESSEGGPGNGIGGPRELEVERRLGEGTYAM</sequence>
<name>A0A1Y2D8F0_9BASI</name>
<feature type="compositionally biased region" description="Low complexity" evidence="1">
    <location>
        <begin position="235"/>
        <end position="258"/>
    </location>
</feature>
<protein>
    <submittedName>
        <fullName evidence="2">Uncharacterized protein</fullName>
    </submittedName>
</protein>
<feature type="region of interest" description="Disordered" evidence="1">
    <location>
        <begin position="1"/>
        <end position="375"/>
    </location>
</feature>
<dbReference type="STRING" id="106004.A0A1Y2D8F0"/>
<feature type="compositionally biased region" description="Acidic residues" evidence="1">
    <location>
        <begin position="208"/>
        <end position="224"/>
    </location>
</feature>
<evidence type="ECO:0000313" key="2">
    <source>
        <dbReference type="EMBL" id="ORY55543.1"/>
    </source>
</evidence>
<gene>
    <name evidence="2" type="ORF">BCR35DRAFT_221265</name>
</gene>
<accession>A0A1Y2D8F0</accession>
<comment type="caution">
    <text evidence="2">The sequence shown here is derived from an EMBL/GenBank/DDBJ whole genome shotgun (WGS) entry which is preliminary data.</text>
</comment>
<feature type="compositionally biased region" description="Gly residues" evidence="1">
    <location>
        <begin position="364"/>
        <end position="373"/>
    </location>
</feature>
<keyword evidence="3" id="KW-1185">Reference proteome</keyword>
<dbReference type="InParanoid" id="A0A1Y2D8F0"/>
<feature type="compositionally biased region" description="Low complexity" evidence="1">
    <location>
        <begin position="56"/>
        <end position="66"/>
    </location>
</feature>